<dbReference type="SMART" id="SM00642">
    <property type="entry name" value="Aamy"/>
    <property type="match status" value="1"/>
</dbReference>
<evidence type="ECO:0000256" key="1">
    <source>
        <dbReference type="ARBA" id="ARBA00008061"/>
    </source>
</evidence>
<dbReference type="InterPro" id="IPR013783">
    <property type="entry name" value="Ig-like_fold"/>
</dbReference>
<comment type="similarity">
    <text evidence="1">Belongs to the glycosyl hydrolase 13 family.</text>
</comment>
<sequence length="926" mass="103604">MKKSILLFLSGVLSFAVSAQIIVTNPAFVTRDYAGTIEIIYDATQGTAGLKDYAGSDGVYAHTGVITTESKTDADWKHAPTWGDNAAKYKLTSLGNNKWRLMITPDMVSYYGLTSGEIVTKLAFVFRNGTPTGTTYKEGKDTGGKDIFVPVYEAGLNVAFSSPASNQSVAAGASVSFSVVSSITADLSLKVDGATVKTASAATTLTHTQTFNTAKDYVVIAAATTGGITVYDTILVNVPSPVTNEARPAGVKNGINYNSNTSVTLVLHAPNKSNVFLIGDMNDWSKLNAYQLKKDGEYWWITLNDLTPGRLYGYQYLVDGTIRVSDPYTELVLDPYSDAWINEHHNRFPDLKPYPTGKTDGLVATFQTAKTQYNWEVPNFVMPPRENMVIYELLLRDFTTEKSLEAAIGKLEYLKTLGVTAIELMPIHEFDGNESWGYNPNHFFAPDKAYGTPEMYKRFVDECHKRGMAVILDVVFNHATGINPMAALYWNTSTNKTASDNPWFNVNAPHMFSVFHDFNHEYQGTRDFFKRVLQYWIQEYKIDGYRLDLTKGFTQRSGTESIRDDSRINILTDYYNAAKSVKDDVMFILEHFCAYEEELELANRGMYLWRNVNNAFSQTAMGFQSDSDFGGMNSLPRRWVGYAESHDEERNFYKAKTWGSGTVGTDSVYRITHRVPLNIAFTTLAPGPKMLWQFQEVGFDYSIFWDNGEVKTGDEQAKLSNKPPVWDWLNLPHRKAAYDTSSKIITLRRMFPDAFTQGNFSLQIGSGDWESGRRIALMHGDLSLVVLGNFKPDASITASPNFPKTGMWYNVLTGESVNVTNTNMTLTVPKGQVLMLADRVISFPSGIDNPAEETYSNFLYPTVTSDRVYVTTNTCQHKIQVFNTQGQLLKTIENEKEIDLSAYTSGVYYIRMYSVQGVATAKVVKR</sequence>
<dbReference type="CDD" id="cd11350">
    <property type="entry name" value="AmyAc_4"/>
    <property type="match status" value="1"/>
</dbReference>
<dbReference type="GO" id="GO:0005975">
    <property type="term" value="P:carbohydrate metabolic process"/>
    <property type="evidence" value="ECO:0007669"/>
    <property type="project" value="InterPro"/>
</dbReference>
<protein>
    <submittedName>
        <fullName evidence="3">1,4-alpha-glucan branching enzyme GlgB</fullName>
        <ecNumber evidence="3">2.4.1.18</ecNumber>
    </submittedName>
</protein>
<keyword evidence="3" id="KW-0808">Transferase</keyword>
<dbReference type="InterPro" id="IPR004193">
    <property type="entry name" value="Glyco_hydro_13_N"/>
</dbReference>
<dbReference type="Pfam" id="PF00128">
    <property type="entry name" value="Alpha-amylase"/>
    <property type="match status" value="1"/>
</dbReference>
<dbReference type="Gene3D" id="2.60.40.10">
    <property type="entry name" value="Immunoglobulins"/>
    <property type="match status" value="1"/>
</dbReference>
<dbReference type="PANTHER" id="PTHR43002">
    <property type="entry name" value="GLYCOGEN DEBRANCHING ENZYME"/>
    <property type="match status" value="1"/>
</dbReference>
<dbReference type="EMBL" id="VSSQ01000818">
    <property type="protein sequence ID" value="MPM01725.1"/>
    <property type="molecule type" value="Genomic_DNA"/>
</dbReference>
<dbReference type="Pfam" id="PF18962">
    <property type="entry name" value="Por_Secre_tail"/>
    <property type="match status" value="1"/>
</dbReference>
<dbReference type="InterPro" id="IPR026444">
    <property type="entry name" value="Secre_tail"/>
</dbReference>
<reference evidence="3" key="1">
    <citation type="submission" date="2019-08" db="EMBL/GenBank/DDBJ databases">
        <authorList>
            <person name="Kucharzyk K."/>
            <person name="Murdoch R.W."/>
            <person name="Higgins S."/>
            <person name="Loffler F."/>
        </authorList>
    </citation>
    <scope>NUCLEOTIDE SEQUENCE</scope>
</reference>
<name>A0A644WD34_9ZZZZ</name>
<dbReference type="InterPro" id="IPR006047">
    <property type="entry name" value="GH13_cat_dom"/>
</dbReference>
<dbReference type="SUPFAM" id="SSF81296">
    <property type="entry name" value="E set domains"/>
    <property type="match status" value="1"/>
</dbReference>
<gene>
    <name evidence="3" type="primary">glgB_16</name>
    <name evidence="3" type="ORF">SDC9_47965</name>
</gene>
<evidence type="ECO:0000313" key="3">
    <source>
        <dbReference type="EMBL" id="MPM01725.1"/>
    </source>
</evidence>
<keyword evidence="3" id="KW-0328">Glycosyltransferase</keyword>
<dbReference type="InterPro" id="IPR014756">
    <property type="entry name" value="Ig_E-set"/>
</dbReference>
<dbReference type="Pfam" id="PF02922">
    <property type="entry name" value="CBM_48"/>
    <property type="match status" value="1"/>
</dbReference>
<organism evidence="3">
    <name type="scientific">bioreactor metagenome</name>
    <dbReference type="NCBI Taxonomy" id="1076179"/>
    <lineage>
        <taxon>unclassified sequences</taxon>
        <taxon>metagenomes</taxon>
        <taxon>ecological metagenomes</taxon>
    </lineage>
</organism>
<comment type="caution">
    <text evidence="3">The sequence shown here is derived from an EMBL/GenBank/DDBJ whole genome shotgun (WGS) entry which is preliminary data.</text>
</comment>
<dbReference type="InterPro" id="IPR017853">
    <property type="entry name" value="GH"/>
</dbReference>
<dbReference type="SUPFAM" id="SSF51445">
    <property type="entry name" value="(Trans)glycosidases"/>
    <property type="match status" value="1"/>
</dbReference>
<dbReference type="GO" id="GO:0004553">
    <property type="term" value="F:hydrolase activity, hydrolyzing O-glycosyl compounds"/>
    <property type="evidence" value="ECO:0007669"/>
    <property type="project" value="InterPro"/>
</dbReference>
<dbReference type="GO" id="GO:0003844">
    <property type="term" value="F:1,4-alpha-glucan branching enzyme activity"/>
    <property type="evidence" value="ECO:0007669"/>
    <property type="project" value="UniProtKB-EC"/>
</dbReference>
<dbReference type="NCBIfam" id="TIGR04183">
    <property type="entry name" value="Por_Secre_tail"/>
    <property type="match status" value="1"/>
</dbReference>
<accession>A0A644WD34</accession>
<evidence type="ECO:0000259" key="2">
    <source>
        <dbReference type="SMART" id="SM00642"/>
    </source>
</evidence>
<dbReference type="Gene3D" id="3.20.20.80">
    <property type="entry name" value="Glycosidases"/>
    <property type="match status" value="1"/>
</dbReference>
<feature type="domain" description="Glycosyl hydrolase family 13 catalytic" evidence="2">
    <location>
        <begin position="392"/>
        <end position="748"/>
    </location>
</feature>
<dbReference type="EC" id="2.4.1.18" evidence="3"/>
<proteinExistence type="inferred from homology"/>
<dbReference type="AlphaFoldDB" id="A0A644WD34"/>